<feature type="coiled-coil region" evidence="1">
    <location>
        <begin position="817"/>
        <end position="897"/>
    </location>
</feature>
<feature type="region of interest" description="Disordered" evidence="2">
    <location>
        <begin position="657"/>
        <end position="687"/>
    </location>
</feature>
<evidence type="ECO:0000256" key="1">
    <source>
        <dbReference type="SAM" id="Coils"/>
    </source>
</evidence>
<reference evidence="3" key="1">
    <citation type="submission" date="2022-11" db="EMBL/GenBank/DDBJ databases">
        <authorList>
            <person name="Petersen C."/>
        </authorList>
    </citation>
    <scope>NUCLEOTIDE SEQUENCE</scope>
    <source>
        <strain evidence="3">IBT 21917</strain>
    </source>
</reference>
<keyword evidence="1" id="KW-0175">Coiled coil</keyword>
<name>A0A9W9ICB5_9EURO</name>
<accession>A0A9W9ICB5</accession>
<feature type="region of interest" description="Disordered" evidence="2">
    <location>
        <begin position="961"/>
        <end position="1115"/>
    </location>
</feature>
<comment type="caution">
    <text evidence="3">The sequence shown here is derived from an EMBL/GenBank/DDBJ whole genome shotgun (WGS) entry which is preliminary data.</text>
</comment>
<gene>
    <name evidence="3" type="ORF">N7492_005937</name>
</gene>
<dbReference type="EMBL" id="JAPQKO010000003">
    <property type="protein sequence ID" value="KAJ5173344.1"/>
    <property type="molecule type" value="Genomic_DNA"/>
</dbReference>
<feature type="coiled-coil region" evidence="1">
    <location>
        <begin position="343"/>
        <end position="412"/>
    </location>
</feature>
<feature type="region of interest" description="Disordered" evidence="2">
    <location>
        <begin position="50"/>
        <end position="85"/>
    </location>
</feature>
<dbReference type="Gene3D" id="1.10.287.1490">
    <property type="match status" value="1"/>
</dbReference>
<feature type="compositionally biased region" description="Basic residues" evidence="2">
    <location>
        <begin position="1092"/>
        <end position="1103"/>
    </location>
</feature>
<organism evidence="3 4">
    <name type="scientific">Penicillium capsulatum</name>
    <dbReference type="NCBI Taxonomy" id="69766"/>
    <lineage>
        <taxon>Eukaryota</taxon>
        <taxon>Fungi</taxon>
        <taxon>Dikarya</taxon>
        <taxon>Ascomycota</taxon>
        <taxon>Pezizomycotina</taxon>
        <taxon>Eurotiomycetes</taxon>
        <taxon>Eurotiomycetidae</taxon>
        <taxon>Eurotiales</taxon>
        <taxon>Aspergillaceae</taxon>
        <taxon>Penicillium</taxon>
    </lineage>
</organism>
<reference evidence="3" key="2">
    <citation type="journal article" date="2023" name="IMA Fungus">
        <title>Comparative genomic study of the Penicillium genus elucidates a diverse pangenome and 15 lateral gene transfer events.</title>
        <authorList>
            <person name="Petersen C."/>
            <person name="Sorensen T."/>
            <person name="Nielsen M.R."/>
            <person name="Sondergaard T.E."/>
            <person name="Sorensen J.L."/>
            <person name="Fitzpatrick D.A."/>
            <person name="Frisvad J.C."/>
            <person name="Nielsen K.L."/>
        </authorList>
    </citation>
    <scope>NUCLEOTIDE SEQUENCE</scope>
    <source>
        <strain evidence="3">IBT 21917</strain>
    </source>
</reference>
<feature type="region of interest" description="Disordered" evidence="2">
    <location>
        <begin position="227"/>
        <end position="249"/>
    </location>
</feature>
<feature type="compositionally biased region" description="Polar residues" evidence="2">
    <location>
        <begin position="1052"/>
        <end position="1067"/>
    </location>
</feature>
<keyword evidence="4" id="KW-1185">Reference proteome</keyword>
<proteinExistence type="predicted"/>
<feature type="region of interest" description="Disordered" evidence="2">
    <location>
        <begin position="167"/>
        <end position="192"/>
    </location>
</feature>
<dbReference type="OrthoDB" id="4201669at2759"/>
<evidence type="ECO:0000313" key="3">
    <source>
        <dbReference type="EMBL" id="KAJ5173344.1"/>
    </source>
</evidence>
<feature type="region of interest" description="Disordered" evidence="2">
    <location>
        <begin position="1"/>
        <end position="32"/>
    </location>
</feature>
<sequence>MDGLSVNSKPQKRGLSQSNEADEGRVPKIMLRAPSSGIDLSAFSFARPANNRKSFTFRGPPKTSNLNTAFVGEATPTDTRREDGHERAIVEAEPRASTATVPEFNLLDARKSHPEPASLPFQHKQSSATCATILRNFDHEDAMATNRHQSQKPSFNNAQMNTEIRTRSDTAVEETPATSDVPVPRTESVGSPELGSCSLQIIESAVPESPRSSGPAITMDKLRVAKSRTRNRETGHGKRRLSMSSTQASFHQLNEEKLFELLIGRIRKREESEAVSVGVQRRMEAENSQLVAENQDLRHQVDTYYGLLQKTTAETKECKSRVEGWKIKIRKFKQVVDGLGQDYDALRDENTRAKEMAASLEREKCNLMDAIDAIKIQISRAEDRNEEQRSKISDHEKSIALLKQDLSQCEQRENTVRSQLSDEKKRCSNLEVYIQNQTKSHTRQLRTIRENQRRLAGDIDSGFAQIGKGATEFQDAIQSKLEMVSRGCGSAISSLAERITTATASTETFIETAHGIVADVTMLSGQFTEDIRSNARTTSDLLNAFRKDLKGIESQICADSTLLQQLQIWNASYDRLREKFQEVEPKLNEFNITAALLNSNHNTLVHDMTSLQEKLNEPQVPTSNPVLEMELSSKFSENTQLQLRIHDMSSEIDKLRKQLGEAQAKSQDLERSLSNSNSRLQAAEERNKSLEAEQKVLKSEVEFTAKRIRDETDQERSAAVERLVSQHKTDIEHIRQEKDEKEHASAEMLAQLSNNFESQIAGLKKQKDNIEHASAGRMAQLKAQYEIEIEHLQLQKNDSGHAVTELTSQLSGVQDCLAEAKKLIDKGRLERELLAQEHEQQINQLTKTCNEYSARLDSQVNEIQQYQAQEATFRLEATDLGEQLIDAQNKIHHLERQMTPGNTREDKKSSPLKNIVSFAQIERNLPPREDESPYNDAADFAMLLTSDECFPATPHQRGKAIIGLSQNSPKSTCKEQAERAGENTEDVFDQPQRAKPKRKEVNFEARQSKKKPKQQKGAETESIPPETISTQRDEGPVPNQVSKHVHKWTYSRIHSTSTEIQQEQTSMPVAERRASPKGLVSARNGSDARGRGNARSRSRRRSRGERYNARFSQGG</sequence>
<evidence type="ECO:0000256" key="2">
    <source>
        <dbReference type="SAM" id="MobiDB-lite"/>
    </source>
</evidence>
<evidence type="ECO:0000313" key="4">
    <source>
        <dbReference type="Proteomes" id="UP001146351"/>
    </source>
</evidence>
<protein>
    <submittedName>
        <fullName evidence="3">Uncharacterized protein</fullName>
    </submittedName>
</protein>
<feature type="compositionally biased region" description="Basic and acidic residues" evidence="2">
    <location>
        <begin position="972"/>
        <end position="982"/>
    </location>
</feature>
<feature type="compositionally biased region" description="Polar residues" evidence="2">
    <location>
        <begin position="1"/>
        <end position="19"/>
    </location>
</feature>
<feature type="compositionally biased region" description="Low complexity" evidence="2">
    <location>
        <begin position="1081"/>
        <end position="1091"/>
    </location>
</feature>
<dbReference type="Proteomes" id="UP001146351">
    <property type="component" value="Unassembled WGS sequence"/>
</dbReference>
<dbReference type="AlphaFoldDB" id="A0A9W9ICB5"/>